<feature type="compositionally biased region" description="Low complexity" evidence="1">
    <location>
        <begin position="165"/>
        <end position="177"/>
    </location>
</feature>
<accession>X7FFG2</accession>
<dbReference type="eggNOG" id="ENOG5030784">
    <property type="taxonomic scope" value="Bacteria"/>
</dbReference>
<dbReference type="OrthoDB" id="7355053at2"/>
<feature type="transmembrane region" description="Helical" evidence="2">
    <location>
        <begin position="74"/>
        <end position="93"/>
    </location>
</feature>
<keyword evidence="2" id="KW-0472">Membrane</keyword>
<feature type="region of interest" description="Disordered" evidence="1">
    <location>
        <begin position="153"/>
        <end position="193"/>
    </location>
</feature>
<evidence type="ECO:0000313" key="3">
    <source>
        <dbReference type="EMBL" id="ETX30774.1"/>
    </source>
</evidence>
<keyword evidence="2" id="KW-0812">Transmembrane</keyword>
<evidence type="ECO:0000256" key="2">
    <source>
        <dbReference type="SAM" id="Phobius"/>
    </source>
</evidence>
<keyword evidence="4" id="KW-1185">Reference proteome</keyword>
<dbReference type="STRING" id="1449351.RISW2_08180"/>
<evidence type="ECO:0000256" key="1">
    <source>
        <dbReference type="SAM" id="MobiDB-lite"/>
    </source>
</evidence>
<sequence>MGLIEGAMGVVFGSGRNVIAETAEVFRVNAEAQAGRDAAAQAAALAQFGQEFAQKRRSWFDRLMDGLNRVPRPAMALGTLGLFASAMIDPVWFSERMVGIALVPEPLWWLLAAIVSFYFGARHQAKGQEFRREIATTLAAVPQVAAQLTELGRLRDEAAPPAPDNAPGTPAAAAPVAGSDSENAALDEWRRAG</sequence>
<proteinExistence type="predicted"/>
<protein>
    <submittedName>
        <fullName evidence="3">Carboxylesterase</fullName>
    </submittedName>
</protein>
<reference evidence="3 4" key="1">
    <citation type="submission" date="2014-01" db="EMBL/GenBank/DDBJ databases">
        <title>Roseivivax isoporae LMG 25204 Genome Sequencing.</title>
        <authorList>
            <person name="Lai Q."/>
            <person name="Li G."/>
            <person name="Shao Z."/>
        </authorList>
    </citation>
    <scope>NUCLEOTIDE SEQUENCE [LARGE SCALE GENOMIC DNA]</scope>
    <source>
        <strain evidence="3 4">LMG 25204</strain>
    </source>
</reference>
<dbReference type="Pfam" id="PF11351">
    <property type="entry name" value="GTA_holin_3TM"/>
    <property type="match status" value="1"/>
</dbReference>
<dbReference type="EMBL" id="JAME01000002">
    <property type="protein sequence ID" value="ETX30774.1"/>
    <property type="molecule type" value="Genomic_DNA"/>
</dbReference>
<name>X7FFG2_9RHOB</name>
<organism evidence="3 4">
    <name type="scientific">Roseivivax isoporae LMG 25204</name>
    <dbReference type="NCBI Taxonomy" id="1449351"/>
    <lineage>
        <taxon>Bacteria</taxon>
        <taxon>Pseudomonadati</taxon>
        <taxon>Pseudomonadota</taxon>
        <taxon>Alphaproteobacteria</taxon>
        <taxon>Rhodobacterales</taxon>
        <taxon>Roseobacteraceae</taxon>
        <taxon>Roseivivax</taxon>
    </lineage>
</organism>
<evidence type="ECO:0000313" key="4">
    <source>
        <dbReference type="Proteomes" id="UP000023430"/>
    </source>
</evidence>
<dbReference type="AlphaFoldDB" id="X7FFG2"/>
<dbReference type="InterPro" id="IPR021497">
    <property type="entry name" value="GTA_holin_3TM"/>
</dbReference>
<dbReference type="Proteomes" id="UP000023430">
    <property type="component" value="Unassembled WGS sequence"/>
</dbReference>
<dbReference type="RefSeq" id="WP_043765870.1">
    <property type="nucleotide sequence ID" value="NZ_JAME01000002.1"/>
</dbReference>
<feature type="transmembrane region" description="Helical" evidence="2">
    <location>
        <begin position="99"/>
        <end position="121"/>
    </location>
</feature>
<gene>
    <name evidence="3" type="ORF">RISW2_08180</name>
</gene>
<keyword evidence="2" id="KW-1133">Transmembrane helix</keyword>
<comment type="caution">
    <text evidence="3">The sequence shown here is derived from an EMBL/GenBank/DDBJ whole genome shotgun (WGS) entry which is preliminary data.</text>
</comment>
<dbReference type="PATRIC" id="fig|1449351.3.peg.438"/>